<evidence type="ECO:0000313" key="1">
    <source>
        <dbReference type="EMBL" id="OGZ40708.1"/>
    </source>
</evidence>
<sequence>MGFEPLYGFANLILELNATSQRWAAPTKILESFPEPEREELVLLAMFRATELLSYLPTTVIFARSEKERRGRTYICALRKFQKLIGR</sequence>
<dbReference type="EMBL" id="MHNF01000026">
    <property type="protein sequence ID" value="OGZ40708.1"/>
    <property type="molecule type" value="Genomic_DNA"/>
</dbReference>
<gene>
    <name evidence="1" type="ORF">A3B04_00840</name>
</gene>
<organism evidence="1 2">
    <name type="scientific">Candidatus Portnoybacteria bacterium RIFCSPLOWO2_02_FULL_39_11</name>
    <dbReference type="NCBI Taxonomy" id="1802001"/>
    <lineage>
        <taxon>Bacteria</taxon>
        <taxon>Candidatus Portnoyibacteriota</taxon>
    </lineage>
</organism>
<proteinExistence type="predicted"/>
<dbReference type="AlphaFoldDB" id="A0A1G2FSV4"/>
<comment type="caution">
    <text evidence="1">The sequence shown here is derived from an EMBL/GenBank/DDBJ whole genome shotgun (WGS) entry which is preliminary data.</text>
</comment>
<dbReference type="Proteomes" id="UP000177126">
    <property type="component" value="Unassembled WGS sequence"/>
</dbReference>
<accession>A0A1G2FSV4</accession>
<reference evidence="1 2" key="1">
    <citation type="journal article" date="2016" name="Nat. Commun.">
        <title>Thousands of microbial genomes shed light on interconnected biogeochemical processes in an aquifer system.</title>
        <authorList>
            <person name="Anantharaman K."/>
            <person name="Brown C.T."/>
            <person name="Hug L.A."/>
            <person name="Sharon I."/>
            <person name="Castelle C.J."/>
            <person name="Probst A.J."/>
            <person name="Thomas B.C."/>
            <person name="Singh A."/>
            <person name="Wilkins M.J."/>
            <person name="Karaoz U."/>
            <person name="Brodie E.L."/>
            <person name="Williams K.H."/>
            <person name="Hubbard S.S."/>
            <person name="Banfield J.F."/>
        </authorList>
    </citation>
    <scope>NUCLEOTIDE SEQUENCE [LARGE SCALE GENOMIC DNA]</scope>
</reference>
<protein>
    <submittedName>
        <fullName evidence="1">Uncharacterized protein</fullName>
    </submittedName>
</protein>
<name>A0A1G2FSV4_9BACT</name>
<evidence type="ECO:0000313" key="2">
    <source>
        <dbReference type="Proteomes" id="UP000177126"/>
    </source>
</evidence>